<comment type="caution">
    <text evidence="1">The sequence shown here is derived from an EMBL/GenBank/DDBJ whole genome shotgun (WGS) entry which is preliminary data.</text>
</comment>
<evidence type="ECO:0000313" key="2">
    <source>
        <dbReference type="Proteomes" id="UP000239089"/>
    </source>
</evidence>
<keyword evidence="2" id="KW-1185">Reference proteome</keyword>
<evidence type="ECO:0000313" key="1">
    <source>
        <dbReference type="EMBL" id="PPQ33827.1"/>
    </source>
</evidence>
<reference evidence="1 2" key="1">
    <citation type="journal article" date="2018" name="Arch. Microbiol.">
        <title>New insights into the metabolic potential of the phototrophic purple bacterium Rhodopila globiformis DSM 161(T) from its draft genome sequence and evidence for a vanadium-dependent nitrogenase.</title>
        <authorList>
            <person name="Imhoff J.F."/>
            <person name="Rahn T."/>
            <person name="Kunzel S."/>
            <person name="Neulinger S.C."/>
        </authorList>
    </citation>
    <scope>NUCLEOTIDE SEQUENCE [LARGE SCALE GENOMIC DNA]</scope>
    <source>
        <strain evidence="1 2">DSM 16996</strain>
    </source>
</reference>
<gene>
    <name evidence="1" type="ORF">CCR94_00645</name>
</gene>
<dbReference type="RefSeq" id="WP_146089773.1">
    <property type="nucleotide sequence ID" value="NZ_JACIGC010000049.1"/>
</dbReference>
<dbReference type="OrthoDB" id="8455569at2"/>
<dbReference type="EMBL" id="NHSJ01000012">
    <property type="protein sequence ID" value="PPQ33827.1"/>
    <property type="molecule type" value="Genomic_DNA"/>
</dbReference>
<organism evidence="1 2">
    <name type="scientific">Rhodoblastus sphagnicola</name>
    <dbReference type="NCBI Taxonomy" id="333368"/>
    <lineage>
        <taxon>Bacteria</taxon>
        <taxon>Pseudomonadati</taxon>
        <taxon>Pseudomonadota</taxon>
        <taxon>Alphaproteobacteria</taxon>
        <taxon>Hyphomicrobiales</taxon>
        <taxon>Rhodoblastaceae</taxon>
        <taxon>Rhodoblastus</taxon>
    </lineage>
</organism>
<protein>
    <submittedName>
        <fullName evidence="1">Uncharacterized protein</fullName>
    </submittedName>
</protein>
<name>A0A2S6NGU5_9HYPH</name>
<accession>A0A2S6NGU5</accession>
<dbReference type="AlphaFoldDB" id="A0A2S6NGU5"/>
<proteinExistence type="predicted"/>
<sequence>MQLDELNVFCYMRGHDAPTADQVKRAKKLGQRMSNVYKFDPNAIRERKRLNGKTPPMSARETEETKARKDSRRAWLLFAGAVILLTLLKAFLPL</sequence>
<dbReference type="Proteomes" id="UP000239089">
    <property type="component" value="Unassembled WGS sequence"/>
</dbReference>